<name>A0A1G7NAW4_CHIFI</name>
<dbReference type="OrthoDB" id="681084at2"/>
<dbReference type="RefSeq" id="WP_089831294.1">
    <property type="nucleotide sequence ID" value="NZ_FNBN01000002.1"/>
</dbReference>
<feature type="transmembrane region" description="Helical" evidence="1">
    <location>
        <begin position="12"/>
        <end position="31"/>
    </location>
</feature>
<accession>A0A1G7NAW4</accession>
<proteinExistence type="predicted"/>
<dbReference type="Gene3D" id="2.180.10.10">
    <property type="entry name" value="RHS repeat-associated core"/>
    <property type="match status" value="1"/>
</dbReference>
<keyword evidence="1" id="KW-0472">Membrane</keyword>
<evidence type="ECO:0000256" key="1">
    <source>
        <dbReference type="SAM" id="Phobius"/>
    </source>
</evidence>
<dbReference type="NCBIfam" id="TIGR03696">
    <property type="entry name" value="Rhs_assc_core"/>
    <property type="match status" value="1"/>
</dbReference>
<dbReference type="InterPro" id="IPR022385">
    <property type="entry name" value="Rhs_assc_core"/>
</dbReference>
<sequence>MLFLKATSGAVYSPACCFTGIMLFVSVWQGVGGYRYGFNGMEKSDEIKGERNSYTAMFWEYDPRIARRWNLDPKPTMGVSPYAVFSNNPINFSDPNGTV</sequence>
<dbReference type="STRING" id="104663.SAMN04488121_102711"/>
<keyword evidence="1" id="KW-0812">Transmembrane</keyword>
<evidence type="ECO:0000313" key="2">
    <source>
        <dbReference type="EMBL" id="SDF70509.1"/>
    </source>
</evidence>
<protein>
    <submittedName>
        <fullName evidence="2">RHS repeat-associated core domain-containing protein</fullName>
    </submittedName>
</protein>
<dbReference type="EMBL" id="FNBN01000002">
    <property type="protein sequence ID" value="SDF70509.1"/>
    <property type="molecule type" value="Genomic_DNA"/>
</dbReference>
<keyword evidence="1" id="KW-1133">Transmembrane helix</keyword>
<dbReference type="AlphaFoldDB" id="A0A1G7NAW4"/>
<evidence type="ECO:0000313" key="3">
    <source>
        <dbReference type="Proteomes" id="UP000199045"/>
    </source>
</evidence>
<dbReference type="Proteomes" id="UP000199045">
    <property type="component" value="Unassembled WGS sequence"/>
</dbReference>
<organism evidence="2 3">
    <name type="scientific">Chitinophaga filiformis</name>
    <name type="common">Myxococcus filiformis</name>
    <name type="synonym">Flexibacter filiformis</name>
    <dbReference type="NCBI Taxonomy" id="104663"/>
    <lineage>
        <taxon>Bacteria</taxon>
        <taxon>Pseudomonadati</taxon>
        <taxon>Bacteroidota</taxon>
        <taxon>Chitinophagia</taxon>
        <taxon>Chitinophagales</taxon>
        <taxon>Chitinophagaceae</taxon>
        <taxon>Chitinophaga</taxon>
    </lineage>
</organism>
<reference evidence="2 3" key="1">
    <citation type="submission" date="2016-10" db="EMBL/GenBank/DDBJ databases">
        <authorList>
            <person name="de Groot N.N."/>
        </authorList>
    </citation>
    <scope>NUCLEOTIDE SEQUENCE [LARGE SCALE GENOMIC DNA]</scope>
    <source>
        <strain evidence="2 3">DSM 527</strain>
    </source>
</reference>
<gene>
    <name evidence="2" type="ORF">SAMN04488121_102711</name>
</gene>